<evidence type="ECO:0000313" key="3">
    <source>
        <dbReference type="EMBL" id="SDL81705.1"/>
    </source>
</evidence>
<protein>
    <submittedName>
        <fullName evidence="3">Peptidoglycan/xylan/chitin deacetylase, PgdA/CDA1 family</fullName>
    </submittedName>
</protein>
<organism evidence="3 4">
    <name type="scientific">Franzmannia pantelleriensis</name>
    <dbReference type="NCBI Taxonomy" id="48727"/>
    <lineage>
        <taxon>Bacteria</taxon>
        <taxon>Pseudomonadati</taxon>
        <taxon>Pseudomonadota</taxon>
        <taxon>Gammaproteobacteria</taxon>
        <taxon>Oceanospirillales</taxon>
        <taxon>Halomonadaceae</taxon>
        <taxon>Franzmannia</taxon>
    </lineage>
</organism>
<keyword evidence="4" id="KW-1185">Reference proteome</keyword>
<evidence type="ECO:0000259" key="2">
    <source>
        <dbReference type="Pfam" id="PF01522"/>
    </source>
</evidence>
<keyword evidence="1" id="KW-1133">Transmembrane helix</keyword>
<accession>A0A1G9N783</accession>
<dbReference type="InterPro" id="IPR002509">
    <property type="entry name" value="NODB_dom"/>
</dbReference>
<feature type="transmembrane region" description="Helical" evidence="1">
    <location>
        <begin position="7"/>
        <end position="25"/>
    </location>
</feature>
<keyword evidence="1" id="KW-0472">Membrane</keyword>
<proteinExistence type="predicted"/>
<dbReference type="InterPro" id="IPR011330">
    <property type="entry name" value="Glyco_hydro/deAcase_b/a-brl"/>
</dbReference>
<evidence type="ECO:0000313" key="4">
    <source>
        <dbReference type="Proteomes" id="UP000199107"/>
    </source>
</evidence>
<dbReference type="GO" id="GO:0005975">
    <property type="term" value="P:carbohydrate metabolic process"/>
    <property type="evidence" value="ECO:0007669"/>
    <property type="project" value="InterPro"/>
</dbReference>
<evidence type="ECO:0000256" key="1">
    <source>
        <dbReference type="SAM" id="Phobius"/>
    </source>
</evidence>
<sequence>MKSSENLVRILIVAVLVLAVAIYLAQRNTYHVLSGLEGPTDASRIADNIPTAWTQYDRGTPSRLAILLTDEDSTWLGLAHGLKTIGVPFTITTDVSRALEHQVVLAYPMIAGSVLNADALDQLREHVTTGGTLIAPQVLGGGLQDIFGFESVSETRDHYQLSFSSEAPSTRWLDDPRERTVLLGAPDDPASWIGTQVYHGAQTPLAHFQDGAPAVVTHEDASGGQAYALGFDLGFFIQRAYNDRNSEAYRDYANAYEPSVDVWLRWLRHLYQYHEPQAVTVDTVPEGQALSVIVSLDVDFAHSMDNMLAYRDLLDQLGVPGTYFIQTKYFRDYYDQGFFNDATPDVLDSLHESGMEIASHSVSHTDMYASVPLGSGEERFPDYQPRVRGVADTIGASVLGEMRVSRFLLEALSDAEVVSFRPGYLATPDALPQALEASGYRYSSSVTAGNVTTHLPYRATYDRRYQTQTGIYEFPIAIEDEIPPRMDLRVDAALALADQLKGYGGTFVILLHPDVLDYKYAFLEQIIPALKPDAWFGTLAQFGDWWRARDQLEVDVIEVEGQRQLQLYAPIPVQGVTLRLPSHWQLGSGAPDDMRLESSVLYLPDVEGEHRIPIEAD</sequence>
<dbReference type="Gene3D" id="3.20.20.370">
    <property type="entry name" value="Glycoside hydrolase/deacetylase"/>
    <property type="match status" value="1"/>
</dbReference>
<dbReference type="GO" id="GO:0016810">
    <property type="term" value="F:hydrolase activity, acting on carbon-nitrogen (but not peptide) bonds"/>
    <property type="evidence" value="ECO:0007669"/>
    <property type="project" value="InterPro"/>
</dbReference>
<feature type="domain" description="NodB homology" evidence="2">
    <location>
        <begin position="310"/>
        <end position="442"/>
    </location>
</feature>
<dbReference type="RefSeq" id="WP_176817208.1">
    <property type="nucleotide sequence ID" value="NZ_FNGH01000007.1"/>
</dbReference>
<keyword evidence="1" id="KW-0812">Transmembrane</keyword>
<dbReference type="EMBL" id="FNGH01000007">
    <property type="protein sequence ID" value="SDL81705.1"/>
    <property type="molecule type" value="Genomic_DNA"/>
</dbReference>
<reference evidence="4" key="1">
    <citation type="submission" date="2016-10" db="EMBL/GenBank/DDBJ databases">
        <authorList>
            <person name="Varghese N."/>
            <person name="Submissions S."/>
        </authorList>
    </citation>
    <scope>NUCLEOTIDE SEQUENCE [LARGE SCALE GENOMIC DNA]</scope>
    <source>
        <strain evidence="4">AAP</strain>
    </source>
</reference>
<dbReference type="AlphaFoldDB" id="A0A1G9N783"/>
<name>A0A1G9N783_9GAMM</name>
<dbReference type="Pfam" id="PF01522">
    <property type="entry name" value="Polysacc_deac_1"/>
    <property type="match status" value="1"/>
</dbReference>
<dbReference type="Proteomes" id="UP000199107">
    <property type="component" value="Unassembled WGS sequence"/>
</dbReference>
<dbReference type="SUPFAM" id="SSF88713">
    <property type="entry name" value="Glycoside hydrolase/deacetylase"/>
    <property type="match status" value="1"/>
</dbReference>
<gene>
    <name evidence="3" type="ORF">SAMN05192555_10745</name>
</gene>